<evidence type="ECO:0000313" key="4">
    <source>
        <dbReference type="Proteomes" id="UP001589610"/>
    </source>
</evidence>
<dbReference type="PANTHER" id="PTHR43685:SF3">
    <property type="entry name" value="SLR2126 PROTEIN"/>
    <property type="match status" value="1"/>
</dbReference>
<dbReference type="InterPro" id="IPR029044">
    <property type="entry name" value="Nucleotide-diphossugar_trans"/>
</dbReference>
<dbReference type="CDD" id="cd00761">
    <property type="entry name" value="Glyco_tranf_GTA_type"/>
    <property type="match status" value="1"/>
</dbReference>
<gene>
    <name evidence="3" type="ORF">ACFFRH_08730</name>
</gene>
<proteinExistence type="predicted"/>
<dbReference type="Pfam" id="PF00535">
    <property type="entry name" value="Glycos_transf_2"/>
    <property type="match status" value="1"/>
</dbReference>
<keyword evidence="4" id="KW-1185">Reference proteome</keyword>
<dbReference type="PANTHER" id="PTHR43685">
    <property type="entry name" value="GLYCOSYLTRANSFERASE"/>
    <property type="match status" value="1"/>
</dbReference>
<dbReference type="EMBL" id="JBHMBS010000003">
    <property type="protein sequence ID" value="MFB9675567.1"/>
    <property type="molecule type" value="Genomic_DNA"/>
</dbReference>
<feature type="compositionally biased region" description="Basic and acidic residues" evidence="1">
    <location>
        <begin position="18"/>
        <end position="67"/>
    </location>
</feature>
<feature type="domain" description="Glycosyltransferase 2-like" evidence="2">
    <location>
        <begin position="96"/>
        <end position="218"/>
    </location>
</feature>
<dbReference type="Gene3D" id="3.90.550.10">
    <property type="entry name" value="Spore Coat Polysaccharide Biosynthesis Protein SpsA, Chain A"/>
    <property type="match status" value="1"/>
</dbReference>
<reference evidence="3 4" key="1">
    <citation type="submission" date="2024-09" db="EMBL/GenBank/DDBJ databases">
        <authorList>
            <person name="Sun Q."/>
            <person name="Mori K."/>
        </authorList>
    </citation>
    <scope>NUCLEOTIDE SEQUENCE [LARGE SCALE GENOMIC DNA]</scope>
    <source>
        <strain evidence="3 4">JCM 3028</strain>
    </source>
</reference>
<sequence length="607" mass="66189">MTGTGSATSATSAARPARPCDDRAGQSDQSDRNNQSDRSDRADRSDRTDRDNRADRSDRTGRADRVAVPRARVRHNDYGSLLPPDLGEWEPRLRVSVVIPAHDCQEALDRTLAGLAAQTYPAHLMEVVVADDGSDPPLRVPEITPANTRLVRVPEGRWGRGWARQTGAAAAAGDVLHWVDSDMILDREHVEAHMRWHHLAPYAVVMGDVRFTPDGADPSAREVFSAVEAGDAEKLFDESAPHEWRAGVLEETRWLRDAGAGAYRLHSGATTSVPVALLRSVGGVNTTLNMGEDTDLGFRLAQAGAVFVPDPRARAWHLGPSTVMIREKEVHRHNWSVLPDLIPDLRWLRTHPRRVWLVPYVHVVVDARGASYEDVRASVDSALAGTLVDVAVTVVGPWSELPAGRRPSLDEPLLDLRLVRNLYVHEPRVSFTEEVPGGSAPAPFRLTVPAGWALGADSLAELVKLADREEYGLLSAALDEGASGVRAARFERTAAFARAALVSEGSDGDDDGLDDAVHEMFGSLWVSAAEVGVTTAEEAESVAGDTAKWRADSARWRREAESLRDEVESLRAETERLRAEAGRLAGERRRGPLGRITSVARRRGKTG</sequence>
<dbReference type="SUPFAM" id="SSF53448">
    <property type="entry name" value="Nucleotide-diphospho-sugar transferases"/>
    <property type="match status" value="1"/>
</dbReference>
<keyword evidence="3" id="KW-0328">Glycosyltransferase</keyword>
<name>A0ABV5T918_9ACTN</name>
<evidence type="ECO:0000313" key="3">
    <source>
        <dbReference type="EMBL" id="MFB9675567.1"/>
    </source>
</evidence>
<feature type="region of interest" description="Disordered" evidence="1">
    <location>
        <begin position="1"/>
        <end position="71"/>
    </location>
</feature>
<feature type="compositionally biased region" description="Low complexity" evidence="1">
    <location>
        <begin position="1"/>
        <end position="17"/>
    </location>
</feature>
<dbReference type="InterPro" id="IPR050834">
    <property type="entry name" value="Glycosyltransf_2"/>
</dbReference>
<dbReference type="InterPro" id="IPR001173">
    <property type="entry name" value="Glyco_trans_2-like"/>
</dbReference>
<keyword evidence="3" id="KW-0808">Transferase</keyword>
<dbReference type="RefSeq" id="WP_344744655.1">
    <property type="nucleotide sequence ID" value="NZ_BAAAWW010000048.1"/>
</dbReference>
<evidence type="ECO:0000259" key="2">
    <source>
        <dbReference type="Pfam" id="PF00535"/>
    </source>
</evidence>
<dbReference type="GO" id="GO:0016757">
    <property type="term" value="F:glycosyltransferase activity"/>
    <property type="evidence" value="ECO:0007669"/>
    <property type="project" value="UniProtKB-KW"/>
</dbReference>
<comment type="caution">
    <text evidence="3">The sequence shown here is derived from an EMBL/GenBank/DDBJ whole genome shotgun (WGS) entry which is preliminary data.</text>
</comment>
<protein>
    <submittedName>
        <fullName evidence="3">Glycosyltransferase</fullName>
        <ecNumber evidence="3">2.4.-.-</ecNumber>
    </submittedName>
</protein>
<organism evidence="3 4">
    <name type="scientific">Streptosporangium vulgare</name>
    <dbReference type="NCBI Taxonomy" id="46190"/>
    <lineage>
        <taxon>Bacteria</taxon>
        <taxon>Bacillati</taxon>
        <taxon>Actinomycetota</taxon>
        <taxon>Actinomycetes</taxon>
        <taxon>Streptosporangiales</taxon>
        <taxon>Streptosporangiaceae</taxon>
        <taxon>Streptosporangium</taxon>
    </lineage>
</organism>
<accession>A0ABV5T918</accession>
<dbReference type="EC" id="2.4.-.-" evidence="3"/>
<feature type="region of interest" description="Disordered" evidence="1">
    <location>
        <begin position="582"/>
        <end position="607"/>
    </location>
</feature>
<dbReference type="Proteomes" id="UP001589610">
    <property type="component" value="Unassembled WGS sequence"/>
</dbReference>
<evidence type="ECO:0000256" key="1">
    <source>
        <dbReference type="SAM" id="MobiDB-lite"/>
    </source>
</evidence>